<keyword evidence="1" id="KW-0175">Coiled coil</keyword>
<dbReference type="PANTHER" id="PTHR14778">
    <property type="entry name" value="KINETOCHORE-ASSOCIATED PROTEIN DSN1 HOMOLOG"/>
    <property type="match status" value="1"/>
</dbReference>
<organism evidence="3 4">
    <name type="scientific">Tuber aestivum</name>
    <name type="common">summer truffle</name>
    <dbReference type="NCBI Taxonomy" id="59557"/>
    <lineage>
        <taxon>Eukaryota</taxon>
        <taxon>Fungi</taxon>
        <taxon>Dikarya</taxon>
        <taxon>Ascomycota</taxon>
        <taxon>Pezizomycotina</taxon>
        <taxon>Pezizomycetes</taxon>
        <taxon>Pezizales</taxon>
        <taxon>Tuberaceae</taxon>
        <taxon>Tuber</taxon>
    </lineage>
</organism>
<evidence type="ECO:0000256" key="2">
    <source>
        <dbReference type="SAM" id="MobiDB-lite"/>
    </source>
</evidence>
<name>A0A292Q630_9PEZI</name>
<dbReference type="Pfam" id="PF08202">
    <property type="entry name" value="MIS13"/>
    <property type="match status" value="1"/>
</dbReference>
<feature type="compositionally biased region" description="Polar residues" evidence="2">
    <location>
        <begin position="270"/>
        <end position="284"/>
    </location>
</feature>
<gene>
    <name evidence="3" type="ORF">GSTUAT00001857001</name>
</gene>
<dbReference type="EMBL" id="LN890962">
    <property type="protein sequence ID" value="CUS14127.1"/>
    <property type="molecule type" value="Genomic_DNA"/>
</dbReference>
<dbReference type="Proteomes" id="UP001412239">
    <property type="component" value="Unassembled WGS sequence"/>
</dbReference>
<proteinExistence type="predicted"/>
<reference evidence="3" key="1">
    <citation type="submission" date="2015-10" db="EMBL/GenBank/DDBJ databases">
        <authorList>
            <person name="Regsiter A."/>
            <person name="william w."/>
        </authorList>
    </citation>
    <scope>NUCLEOTIDE SEQUENCE</scope>
    <source>
        <strain evidence="3">Montdore</strain>
    </source>
</reference>
<dbReference type="GO" id="GO:0051301">
    <property type="term" value="P:cell division"/>
    <property type="evidence" value="ECO:0007669"/>
    <property type="project" value="InterPro"/>
</dbReference>
<feature type="compositionally biased region" description="Low complexity" evidence="2">
    <location>
        <begin position="64"/>
        <end position="90"/>
    </location>
</feature>
<dbReference type="PANTHER" id="PTHR14778:SF2">
    <property type="entry name" value="KINETOCHORE-ASSOCIATED PROTEIN DSN1 HOMOLOG"/>
    <property type="match status" value="1"/>
</dbReference>
<accession>A0A292Q630</accession>
<feature type="region of interest" description="Disordered" evidence="2">
    <location>
        <begin position="1"/>
        <end position="293"/>
    </location>
</feature>
<evidence type="ECO:0000313" key="3">
    <source>
        <dbReference type="EMBL" id="CUS14127.1"/>
    </source>
</evidence>
<dbReference type="AlphaFoldDB" id="A0A292Q630"/>
<sequence length="549" mass="59596">MPIYAQRPLQTLMMPASSRPKRKSRGDACLEDNGIGVGGGDGRKEKENSAPAAKKRREEDKLSSKSTTTATSASVTGSTATATKPKTAATEMRLDDGFAYRVRTTRSSTAAAAAAAQESTQSIASSSHDAAPIAPPPDPPRQRAKKKRVMVSPPPGGVGSKPKVAKATKSNAIPLNQNGTGEAEEEMEEEAEEEEDKRKKKEAVPKAPKASKASKEKKTAPEERRPKITASSTPPRLPKSQIPTAVGGGHGPNDGTKVVLPVSDTPIIRRNQQLRQKGQGNRRSSVGMRGRRASSLMDNGVIAEPHAEVESEEFYKHIADELLEPQRMKQLLSWCGKRALSHQISPPTAGVDGNARAVARIIEEEVLKDLLSNAELSSWFNRDDSQAPTVVKKPNPRNLDNLAKVEECEANLKKLREERETWGSLLRPEAQSTLSISGGKSDVRLFEKSLLRPEESEFANSLAKSQDLLGSAKRLVKQQCGEIEFQVDQLIDGIHKLNQYGEAADRLGGRILEDAESTLAVREATLRQASGTEALPIQEVLRSLSRMDR</sequence>
<keyword evidence="4" id="KW-1185">Reference proteome</keyword>
<evidence type="ECO:0008006" key="5">
    <source>
        <dbReference type="Google" id="ProtNLM"/>
    </source>
</evidence>
<feature type="compositionally biased region" description="Acidic residues" evidence="2">
    <location>
        <begin position="182"/>
        <end position="195"/>
    </location>
</feature>
<protein>
    <recommendedName>
        <fullName evidence="5">Kinetochore protein Mis13/DSN1</fullName>
    </recommendedName>
</protein>
<feature type="compositionally biased region" description="Basic and acidic residues" evidence="2">
    <location>
        <begin position="213"/>
        <end position="226"/>
    </location>
</feature>
<feature type="compositionally biased region" description="Low complexity" evidence="2">
    <location>
        <begin position="107"/>
        <end position="132"/>
    </location>
</feature>
<feature type="coiled-coil region" evidence="1">
    <location>
        <begin position="398"/>
        <end position="425"/>
    </location>
</feature>
<evidence type="ECO:0000256" key="1">
    <source>
        <dbReference type="SAM" id="Coils"/>
    </source>
</evidence>
<evidence type="ECO:0000313" key="4">
    <source>
        <dbReference type="Proteomes" id="UP001412239"/>
    </source>
</evidence>
<dbReference type="InterPro" id="IPR013218">
    <property type="entry name" value="Dsn1/Mis13"/>
</dbReference>
<feature type="compositionally biased region" description="Polar residues" evidence="2">
    <location>
        <begin position="168"/>
        <end position="180"/>
    </location>
</feature>
<dbReference type="GO" id="GO:0007059">
    <property type="term" value="P:chromosome segregation"/>
    <property type="evidence" value="ECO:0007669"/>
    <property type="project" value="InterPro"/>
</dbReference>
<dbReference type="GO" id="GO:0000444">
    <property type="term" value="C:MIS12/MIND type complex"/>
    <property type="evidence" value="ECO:0007669"/>
    <property type="project" value="InterPro"/>
</dbReference>